<dbReference type="Gene3D" id="1.25.10.10">
    <property type="entry name" value="Leucine-rich Repeat Variant"/>
    <property type="match status" value="1"/>
</dbReference>
<dbReference type="InterPro" id="IPR026739">
    <property type="entry name" value="AP_beta"/>
</dbReference>
<feature type="domain" description="Clathrin/coatomer adaptor adaptin-like N-terminal" evidence="8">
    <location>
        <begin position="15"/>
        <end position="542"/>
    </location>
</feature>
<keyword evidence="3 6" id="KW-0813">Transport</keyword>
<dbReference type="InterPro" id="IPR016024">
    <property type="entry name" value="ARM-type_fold"/>
</dbReference>
<feature type="region of interest" description="Disordered" evidence="7">
    <location>
        <begin position="651"/>
        <end position="755"/>
    </location>
</feature>
<comment type="function">
    <text evidence="6">Adaptins are components of the adaptor complexes which link clathrin to receptors in coated vesicles. Clathrin-associated protein complexes are believed to interact with the cytoplasmic tails of membrane proteins, leading to their selection and concentration.</text>
</comment>
<evidence type="ECO:0000256" key="4">
    <source>
        <dbReference type="ARBA" id="ARBA00022927"/>
    </source>
</evidence>
<dbReference type="GO" id="GO:0012505">
    <property type="term" value="C:endomembrane system"/>
    <property type="evidence" value="ECO:0007669"/>
    <property type="project" value="UniProtKB-SubCell"/>
</dbReference>
<dbReference type="InterPro" id="IPR016342">
    <property type="entry name" value="AP_complex_bsu_1_2_4"/>
</dbReference>
<comment type="similarity">
    <text evidence="2 6">Belongs to the adaptor complexes large subunit family.</text>
</comment>
<comment type="caution">
    <text evidence="9">The sequence shown here is derived from an EMBL/GenBank/DDBJ whole genome shotgun (WGS) entry which is preliminary data.</text>
</comment>
<dbReference type="GO" id="GO:0016192">
    <property type="term" value="P:vesicle-mediated transport"/>
    <property type="evidence" value="ECO:0007669"/>
    <property type="project" value="InterPro"/>
</dbReference>
<sequence>MAVNRIKGAFAVPRKGETFELREGLVSRYAWERKESIQKTIMAMTLGKDVSALFPDVLKNIATGDLDQKKLVYLYLMNYAKSHPDLCILAVNTFVQDSEDPNPLIRALAIRTMGCIRVDKMVDYMEEPLRKTLRDESPYVRKTAAICVAKLFDLNPAICIENGFLEALQELIGDPNPMVVANSVTALSEISETAPETRALIVTPVTLKKLLMALNECTEWGRVTILTTLANYAASDQKESEHICERVAPQFQHVNPSVVLAAVKVVFIHMKALNPDSVRSYLKKMAPPLVTLVASQPEVQYVALRNIDLLLQAKPDILSKEMRVFFCKYTDPPYVKLEKLEIMVRIANEHNYEQLLAELKEYALEVDMDFVRRAVKAIGQVAIKIENAAEKCVAALEDLISTKVNYVVQEVIVVIKDILRKYPGYEGVIPTLCKHIDELDEPTARGSLIWIVGEYAEKINNADEIIESFVESFMEEFTQASRIGPSRKTQLQILTAAVKLFLKKPGSNQGLVQKVLQAATAENDNPDIRDRAYVYWRLLSSDPEVAKNIVLSQKPTITTTMTSLPPALLEQLLTELSTLASVYHKPPESFVGKGRFGADEIQRAAIQEQRQNAADNPIAASVAATSSNGGGASQNNIENLLDIDFDGAVPASQEQNSASATPDRVASPSAGAPSGAMADMMSMFDAPAQPSGTGAPAPASGPSSNMNDLMNGFEGLNFGGSSASEPLPAAMQLQQAQGGAPQQPKKDSEDLLGLL</sequence>
<feature type="compositionally biased region" description="Low complexity" evidence="7">
    <location>
        <begin position="666"/>
        <end position="683"/>
    </location>
</feature>
<evidence type="ECO:0000256" key="3">
    <source>
        <dbReference type="ARBA" id="ARBA00022448"/>
    </source>
</evidence>
<dbReference type="GO" id="GO:0030276">
    <property type="term" value="F:clathrin binding"/>
    <property type="evidence" value="ECO:0007669"/>
    <property type="project" value="InterPro"/>
</dbReference>
<dbReference type="AlphaFoldDB" id="A0A9W8Q195"/>
<organism evidence="9 10">
    <name type="scientific">Fusarium irregulare</name>
    <dbReference type="NCBI Taxonomy" id="2494466"/>
    <lineage>
        <taxon>Eukaryota</taxon>
        <taxon>Fungi</taxon>
        <taxon>Dikarya</taxon>
        <taxon>Ascomycota</taxon>
        <taxon>Pezizomycotina</taxon>
        <taxon>Sordariomycetes</taxon>
        <taxon>Hypocreomycetidae</taxon>
        <taxon>Hypocreales</taxon>
        <taxon>Nectriaceae</taxon>
        <taxon>Fusarium</taxon>
        <taxon>Fusarium incarnatum-equiseti species complex</taxon>
    </lineage>
</organism>
<keyword evidence="5 6" id="KW-0472">Membrane</keyword>
<evidence type="ECO:0000256" key="5">
    <source>
        <dbReference type="ARBA" id="ARBA00023136"/>
    </source>
</evidence>
<accession>A0A9W8Q195</accession>
<keyword evidence="4 6" id="KW-0653">Protein transport</keyword>
<evidence type="ECO:0000256" key="2">
    <source>
        <dbReference type="ARBA" id="ARBA00006613"/>
    </source>
</evidence>
<keyword evidence="10" id="KW-1185">Reference proteome</keyword>
<evidence type="ECO:0000256" key="6">
    <source>
        <dbReference type="PIRNR" id="PIRNR002291"/>
    </source>
</evidence>
<dbReference type="PIRSF" id="PIRSF002291">
    <property type="entry name" value="AP_complex_beta"/>
    <property type="match status" value="1"/>
</dbReference>
<gene>
    <name evidence="9" type="primary">APL2</name>
    <name evidence="9" type="ORF">NW766_000247</name>
</gene>
<comment type="subcellular location">
    <subcellularLocation>
        <location evidence="1">Endomembrane system</location>
    </subcellularLocation>
</comment>
<dbReference type="PANTHER" id="PTHR11134">
    <property type="entry name" value="ADAPTOR COMPLEX SUBUNIT BETA FAMILY MEMBER"/>
    <property type="match status" value="1"/>
</dbReference>
<dbReference type="Proteomes" id="UP001152130">
    <property type="component" value="Unassembled WGS sequence"/>
</dbReference>
<evidence type="ECO:0000313" key="10">
    <source>
        <dbReference type="Proteomes" id="UP001152130"/>
    </source>
</evidence>
<evidence type="ECO:0000313" key="9">
    <source>
        <dbReference type="EMBL" id="KAJ4024020.1"/>
    </source>
</evidence>
<dbReference type="FunFam" id="1.25.10.10:FF:000058">
    <property type="entry name" value="AP complex subunit beta"/>
    <property type="match status" value="1"/>
</dbReference>
<dbReference type="Pfam" id="PF01602">
    <property type="entry name" value="Adaptin_N"/>
    <property type="match status" value="1"/>
</dbReference>
<dbReference type="InterPro" id="IPR002553">
    <property type="entry name" value="Clathrin/coatomer_adapt-like_N"/>
</dbReference>
<dbReference type="GO" id="GO:0030117">
    <property type="term" value="C:membrane coat"/>
    <property type="evidence" value="ECO:0007669"/>
    <property type="project" value="InterPro"/>
</dbReference>
<evidence type="ECO:0000259" key="8">
    <source>
        <dbReference type="Pfam" id="PF01602"/>
    </source>
</evidence>
<dbReference type="InterPro" id="IPR011989">
    <property type="entry name" value="ARM-like"/>
</dbReference>
<dbReference type="EMBL" id="JAPDHF010000001">
    <property type="protein sequence ID" value="KAJ4024020.1"/>
    <property type="molecule type" value="Genomic_DNA"/>
</dbReference>
<proteinExistence type="inferred from homology"/>
<protein>
    <recommendedName>
        <fullName evidence="6">AP complex subunit beta</fullName>
    </recommendedName>
</protein>
<reference evidence="9" key="1">
    <citation type="submission" date="2022-10" db="EMBL/GenBank/DDBJ databases">
        <title>Fusarium specimens isolated from Avocado Roots.</title>
        <authorList>
            <person name="Stajich J."/>
            <person name="Roper C."/>
            <person name="Heimlech-Rivalta G."/>
        </authorList>
    </citation>
    <scope>NUCLEOTIDE SEQUENCE</scope>
    <source>
        <strain evidence="9">CF00143</strain>
    </source>
</reference>
<dbReference type="OrthoDB" id="10254310at2759"/>
<dbReference type="SUPFAM" id="SSF48371">
    <property type="entry name" value="ARM repeat"/>
    <property type="match status" value="1"/>
</dbReference>
<evidence type="ECO:0000256" key="1">
    <source>
        <dbReference type="ARBA" id="ARBA00004308"/>
    </source>
</evidence>
<name>A0A9W8Q195_9HYPO</name>
<dbReference type="GO" id="GO:0006886">
    <property type="term" value="P:intracellular protein transport"/>
    <property type="evidence" value="ECO:0007669"/>
    <property type="project" value="InterPro"/>
</dbReference>
<evidence type="ECO:0000256" key="7">
    <source>
        <dbReference type="SAM" id="MobiDB-lite"/>
    </source>
</evidence>
<feature type="compositionally biased region" description="Low complexity" evidence="7">
    <location>
        <begin position="726"/>
        <end position="743"/>
    </location>
</feature>